<dbReference type="InterPro" id="IPR004733">
    <property type="entry name" value="PurM_cligase"/>
</dbReference>
<dbReference type="Pfam" id="PF02769">
    <property type="entry name" value="AIRS_C"/>
    <property type="match status" value="1"/>
</dbReference>
<evidence type="ECO:0000256" key="9">
    <source>
        <dbReference type="ARBA" id="ARBA00022755"/>
    </source>
</evidence>
<evidence type="ECO:0000313" key="19">
    <source>
        <dbReference type="Proteomes" id="UP000264071"/>
    </source>
</evidence>
<dbReference type="UniPathway" id="UPA00074">
    <property type="reaction ID" value="UER00129"/>
</dbReference>
<dbReference type="Pfam" id="PF00586">
    <property type="entry name" value="AIRS"/>
    <property type="match status" value="1"/>
</dbReference>
<dbReference type="EMBL" id="DPIY01000004">
    <property type="protein sequence ID" value="HCT56162.1"/>
    <property type="molecule type" value="Genomic_DNA"/>
</dbReference>
<dbReference type="SUPFAM" id="SSF56042">
    <property type="entry name" value="PurM C-terminal domain-like"/>
    <property type="match status" value="1"/>
</dbReference>
<evidence type="ECO:0000259" key="17">
    <source>
        <dbReference type="Pfam" id="PF02769"/>
    </source>
</evidence>
<comment type="caution">
    <text evidence="18">The sequence shown here is derived from an EMBL/GenBank/DDBJ whole genome shotgun (WGS) entry which is preliminary data.</text>
</comment>
<accession>A0A3D4V5Z1</accession>
<evidence type="ECO:0000256" key="15">
    <source>
        <dbReference type="HAMAP-Rule" id="MF_00741"/>
    </source>
</evidence>
<sequence length="350" mass="36933">MTPFRNKPLDYRSAGVDIDAADDAKNRLAKLVQSTMTAGSRGAFGGFGGMFRVPDRYRAPLLVASADGVGTKIKIAIEADRHDTIGHCLVNHCTNDILVQGAVPLYFLDYVAFGKLEPAVVEGVVAGVAAGCRENLCALIGGETAEMPGVYTPPDYDLAGFITGIVEEDQVLSSVRVEEGDVLVALASDGLHTNGYSLARRIISDRLNLGVHDLFPDADGASVADVMLKVHRSYLTCLQPLLGSIHAMAHITGGGLPGNLNRALPHTLDAVVDTSTWTIPSVFRVLAEAGQVSPMEMFRAFNMGVGMVVITARENVSALISRAAACSIDAWELGSVEKGSGEVQLRGLGA</sequence>
<evidence type="ECO:0000256" key="3">
    <source>
        <dbReference type="ARBA" id="ARBA00010280"/>
    </source>
</evidence>
<evidence type="ECO:0000256" key="7">
    <source>
        <dbReference type="ARBA" id="ARBA00022598"/>
    </source>
</evidence>
<dbReference type="Proteomes" id="UP000264071">
    <property type="component" value="Unassembled WGS sequence"/>
</dbReference>
<proteinExistence type="inferred from homology"/>
<dbReference type="GO" id="GO:0004637">
    <property type="term" value="F:phosphoribosylamine-glycine ligase activity"/>
    <property type="evidence" value="ECO:0007669"/>
    <property type="project" value="TreeGrafter"/>
</dbReference>
<dbReference type="CDD" id="cd02196">
    <property type="entry name" value="PurM"/>
    <property type="match status" value="1"/>
</dbReference>
<reference evidence="18 19" key="1">
    <citation type="journal article" date="2018" name="Nat. Biotechnol.">
        <title>A standardized bacterial taxonomy based on genome phylogeny substantially revises the tree of life.</title>
        <authorList>
            <person name="Parks D.H."/>
            <person name="Chuvochina M."/>
            <person name="Waite D.W."/>
            <person name="Rinke C."/>
            <person name="Skarshewski A."/>
            <person name="Chaumeil P.A."/>
            <person name="Hugenholtz P."/>
        </authorList>
    </citation>
    <scope>NUCLEOTIDE SEQUENCE [LARGE SCALE GENOMIC DNA]</scope>
    <source>
        <strain evidence="18">UBA8844</strain>
    </source>
</reference>
<comment type="subcellular location">
    <subcellularLocation>
        <location evidence="1 15">Cytoplasm</location>
    </subcellularLocation>
</comment>
<comment type="similarity">
    <text evidence="3 15">Belongs to the AIR synthase family.</text>
</comment>
<dbReference type="GO" id="GO:0006189">
    <property type="term" value="P:'de novo' IMP biosynthetic process"/>
    <property type="evidence" value="ECO:0007669"/>
    <property type="project" value="UniProtKB-UniRule"/>
</dbReference>
<dbReference type="InterPro" id="IPR036676">
    <property type="entry name" value="PurM-like_C_sf"/>
</dbReference>
<evidence type="ECO:0000256" key="1">
    <source>
        <dbReference type="ARBA" id="ARBA00004496"/>
    </source>
</evidence>
<dbReference type="Gene3D" id="3.90.650.10">
    <property type="entry name" value="PurM-like C-terminal domain"/>
    <property type="match status" value="1"/>
</dbReference>
<dbReference type="GO" id="GO:0004641">
    <property type="term" value="F:phosphoribosylformylglycinamidine cyclo-ligase activity"/>
    <property type="evidence" value="ECO:0007669"/>
    <property type="project" value="UniProtKB-UniRule"/>
</dbReference>
<evidence type="ECO:0000256" key="8">
    <source>
        <dbReference type="ARBA" id="ARBA00022741"/>
    </source>
</evidence>
<dbReference type="InterPro" id="IPR036921">
    <property type="entry name" value="PurM-like_N_sf"/>
</dbReference>
<evidence type="ECO:0000256" key="14">
    <source>
        <dbReference type="ARBA" id="ARBA00049057"/>
    </source>
</evidence>
<evidence type="ECO:0000256" key="13">
    <source>
        <dbReference type="ARBA" id="ARBA00033093"/>
    </source>
</evidence>
<evidence type="ECO:0000313" key="18">
    <source>
        <dbReference type="EMBL" id="HCT56162.1"/>
    </source>
</evidence>
<dbReference type="Gene3D" id="3.30.1330.10">
    <property type="entry name" value="PurM-like, N-terminal domain"/>
    <property type="match status" value="1"/>
</dbReference>
<comment type="pathway">
    <text evidence="2 15">Purine metabolism; IMP biosynthesis via de novo pathway; 5-amino-1-(5-phospho-D-ribosyl)imidazole from N(2)-formyl-N(1)-(5-phospho-D-ribosyl)glycinamide: step 2/2.</text>
</comment>
<feature type="domain" description="PurM-like N-terminal" evidence="16">
    <location>
        <begin position="62"/>
        <end position="166"/>
    </location>
</feature>
<dbReference type="AlphaFoldDB" id="A0A3D4V5Z1"/>
<evidence type="ECO:0000256" key="6">
    <source>
        <dbReference type="ARBA" id="ARBA00022490"/>
    </source>
</evidence>
<evidence type="ECO:0000256" key="11">
    <source>
        <dbReference type="ARBA" id="ARBA00031908"/>
    </source>
</evidence>
<dbReference type="InterPro" id="IPR010918">
    <property type="entry name" value="PurM-like_C_dom"/>
</dbReference>
<keyword evidence="7 15" id="KW-0436">Ligase</keyword>
<dbReference type="SUPFAM" id="SSF55326">
    <property type="entry name" value="PurM N-terminal domain-like"/>
    <property type="match status" value="1"/>
</dbReference>
<gene>
    <name evidence="15" type="primary">purM</name>
    <name evidence="18" type="ORF">DGD08_03005</name>
</gene>
<dbReference type="FunFam" id="3.90.650.10:FF:000011">
    <property type="entry name" value="Phosphoribosylformylglycinamidine cyclo-ligase"/>
    <property type="match status" value="1"/>
</dbReference>
<dbReference type="HAMAP" id="MF_00741">
    <property type="entry name" value="AIRS"/>
    <property type="match status" value="1"/>
</dbReference>
<comment type="catalytic activity">
    <reaction evidence="14 15">
        <text>2-formamido-N(1)-(5-O-phospho-beta-D-ribosyl)acetamidine + ATP = 5-amino-1-(5-phospho-beta-D-ribosyl)imidazole + ADP + phosphate + H(+)</text>
        <dbReference type="Rhea" id="RHEA:23032"/>
        <dbReference type="ChEBI" id="CHEBI:15378"/>
        <dbReference type="ChEBI" id="CHEBI:30616"/>
        <dbReference type="ChEBI" id="CHEBI:43474"/>
        <dbReference type="ChEBI" id="CHEBI:137981"/>
        <dbReference type="ChEBI" id="CHEBI:147287"/>
        <dbReference type="ChEBI" id="CHEBI:456216"/>
        <dbReference type="EC" id="6.3.3.1"/>
    </reaction>
</comment>
<protein>
    <recommendedName>
        <fullName evidence="5 15">Phosphoribosylformylglycinamidine cyclo-ligase</fullName>
        <ecNumber evidence="4 15">6.3.3.1</ecNumber>
    </recommendedName>
    <alternativeName>
        <fullName evidence="12 15">AIR synthase</fullName>
    </alternativeName>
    <alternativeName>
        <fullName evidence="13 15">AIRS</fullName>
    </alternativeName>
    <alternativeName>
        <fullName evidence="11 15">Phosphoribosyl-aminoimidazole synthetase</fullName>
    </alternativeName>
</protein>
<keyword evidence="9 15" id="KW-0658">Purine biosynthesis</keyword>
<dbReference type="GO" id="GO:0005524">
    <property type="term" value="F:ATP binding"/>
    <property type="evidence" value="ECO:0007669"/>
    <property type="project" value="UniProtKB-KW"/>
</dbReference>
<organism evidence="18 19">
    <name type="scientific">Gemmatimonas aurantiaca</name>
    <dbReference type="NCBI Taxonomy" id="173480"/>
    <lineage>
        <taxon>Bacteria</taxon>
        <taxon>Pseudomonadati</taxon>
        <taxon>Gemmatimonadota</taxon>
        <taxon>Gemmatimonadia</taxon>
        <taxon>Gemmatimonadales</taxon>
        <taxon>Gemmatimonadaceae</taxon>
        <taxon>Gemmatimonas</taxon>
    </lineage>
</organism>
<evidence type="ECO:0000256" key="2">
    <source>
        <dbReference type="ARBA" id="ARBA00004686"/>
    </source>
</evidence>
<evidence type="ECO:0000256" key="12">
    <source>
        <dbReference type="ARBA" id="ARBA00032931"/>
    </source>
</evidence>
<dbReference type="NCBIfam" id="TIGR00878">
    <property type="entry name" value="purM"/>
    <property type="match status" value="1"/>
</dbReference>
<evidence type="ECO:0000259" key="16">
    <source>
        <dbReference type="Pfam" id="PF00586"/>
    </source>
</evidence>
<keyword evidence="10 15" id="KW-0067">ATP-binding</keyword>
<dbReference type="EC" id="6.3.3.1" evidence="4 15"/>
<dbReference type="FunFam" id="3.30.1330.10:FF:000001">
    <property type="entry name" value="Phosphoribosylformylglycinamidine cyclo-ligase"/>
    <property type="match status" value="1"/>
</dbReference>
<keyword evidence="6 15" id="KW-0963">Cytoplasm</keyword>
<dbReference type="InterPro" id="IPR016188">
    <property type="entry name" value="PurM-like_N"/>
</dbReference>
<dbReference type="PANTHER" id="PTHR10520:SF12">
    <property type="entry name" value="TRIFUNCTIONAL PURINE BIOSYNTHETIC PROTEIN ADENOSINE-3"/>
    <property type="match status" value="1"/>
</dbReference>
<evidence type="ECO:0000256" key="4">
    <source>
        <dbReference type="ARBA" id="ARBA00013047"/>
    </source>
</evidence>
<evidence type="ECO:0000256" key="5">
    <source>
        <dbReference type="ARBA" id="ARBA00020367"/>
    </source>
</evidence>
<dbReference type="GO" id="GO:0046084">
    <property type="term" value="P:adenine biosynthetic process"/>
    <property type="evidence" value="ECO:0007669"/>
    <property type="project" value="TreeGrafter"/>
</dbReference>
<dbReference type="GO" id="GO:0005829">
    <property type="term" value="C:cytosol"/>
    <property type="evidence" value="ECO:0007669"/>
    <property type="project" value="TreeGrafter"/>
</dbReference>
<feature type="domain" description="PurM-like C-terminal" evidence="17">
    <location>
        <begin position="178"/>
        <end position="342"/>
    </location>
</feature>
<evidence type="ECO:0000256" key="10">
    <source>
        <dbReference type="ARBA" id="ARBA00022840"/>
    </source>
</evidence>
<dbReference type="OMA" id="MTDYICV"/>
<dbReference type="PANTHER" id="PTHR10520">
    <property type="entry name" value="TRIFUNCTIONAL PURINE BIOSYNTHETIC PROTEIN ADENOSINE-3-RELATED"/>
    <property type="match status" value="1"/>
</dbReference>
<name>A0A3D4V5Z1_9BACT</name>
<keyword evidence="8 15" id="KW-0547">Nucleotide-binding</keyword>